<evidence type="ECO:0000259" key="8">
    <source>
        <dbReference type="PROSITE" id="PS50110"/>
    </source>
</evidence>
<dbReference type="Gene3D" id="1.10.10.10">
    <property type="entry name" value="Winged helix-like DNA-binding domain superfamily/Winged helix DNA-binding domain"/>
    <property type="match status" value="1"/>
</dbReference>
<evidence type="ECO:0000256" key="5">
    <source>
        <dbReference type="ARBA" id="ARBA00023163"/>
    </source>
</evidence>
<evidence type="ECO:0000256" key="2">
    <source>
        <dbReference type="ARBA" id="ARBA00023012"/>
    </source>
</evidence>
<feature type="modified residue" description="4-aspartylphosphate" evidence="6">
    <location>
        <position position="68"/>
    </location>
</feature>
<sequence length="243" mass="27857">MIKVQGLSILNKTMVATPSVLIIEDDTSLQETVQLYIEQEGWRCLRAINGYEGIAQVQRFHPDIVVLDIMLPDVNGFQICQQIRTSGYFMPVLMLTARAEESDRLQGLAIGADDYLIKPFSAKELVARIKALLRRAYTQGYCDVIRKRGIVVDCEQHHAYLKGKLLDLRGKEFDLLAQLASSPGRAYTREELLERVWGYDFEGDVRIVDVYIRKLREKIELNSAHPEYIQTVWGVGYRFQVSE</sequence>
<evidence type="ECO:0000313" key="10">
    <source>
        <dbReference type="EMBL" id="KYC37122.1"/>
    </source>
</evidence>
<dbReference type="Gene3D" id="3.40.50.2300">
    <property type="match status" value="1"/>
</dbReference>
<dbReference type="InterPro" id="IPR016032">
    <property type="entry name" value="Sig_transdc_resp-reg_C-effctor"/>
</dbReference>
<keyword evidence="2" id="KW-0902">Two-component regulatory system</keyword>
<organism evidence="10 11">
    <name type="scientific">Scytonema hofmannii PCC 7110</name>
    <dbReference type="NCBI Taxonomy" id="128403"/>
    <lineage>
        <taxon>Bacteria</taxon>
        <taxon>Bacillati</taxon>
        <taxon>Cyanobacteriota</taxon>
        <taxon>Cyanophyceae</taxon>
        <taxon>Nostocales</taxon>
        <taxon>Scytonemataceae</taxon>
        <taxon>Scytonema</taxon>
    </lineage>
</organism>
<dbReference type="PROSITE" id="PS51755">
    <property type="entry name" value="OMPR_PHOB"/>
    <property type="match status" value="1"/>
</dbReference>
<dbReference type="Pfam" id="PF00072">
    <property type="entry name" value="Response_reg"/>
    <property type="match status" value="1"/>
</dbReference>
<dbReference type="GO" id="GO:0000156">
    <property type="term" value="F:phosphorelay response regulator activity"/>
    <property type="evidence" value="ECO:0007669"/>
    <property type="project" value="TreeGrafter"/>
</dbReference>
<dbReference type="PANTHER" id="PTHR48111">
    <property type="entry name" value="REGULATOR OF RPOS"/>
    <property type="match status" value="1"/>
</dbReference>
<evidence type="ECO:0000259" key="9">
    <source>
        <dbReference type="PROSITE" id="PS51755"/>
    </source>
</evidence>
<dbReference type="GO" id="GO:0032993">
    <property type="term" value="C:protein-DNA complex"/>
    <property type="evidence" value="ECO:0007669"/>
    <property type="project" value="TreeGrafter"/>
</dbReference>
<dbReference type="Proteomes" id="UP000076925">
    <property type="component" value="Unassembled WGS sequence"/>
</dbReference>
<keyword evidence="5" id="KW-0804">Transcription</keyword>
<feature type="DNA-binding region" description="OmpR/PhoB-type" evidence="7">
    <location>
        <begin position="142"/>
        <end position="241"/>
    </location>
</feature>
<dbReference type="InterPro" id="IPR039420">
    <property type="entry name" value="WalR-like"/>
</dbReference>
<evidence type="ECO:0000256" key="3">
    <source>
        <dbReference type="ARBA" id="ARBA00023015"/>
    </source>
</evidence>
<dbReference type="PANTHER" id="PTHR48111:SF4">
    <property type="entry name" value="DNA-BINDING DUAL TRANSCRIPTIONAL REGULATOR OMPR"/>
    <property type="match status" value="1"/>
</dbReference>
<dbReference type="GO" id="GO:0005829">
    <property type="term" value="C:cytosol"/>
    <property type="evidence" value="ECO:0007669"/>
    <property type="project" value="TreeGrafter"/>
</dbReference>
<evidence type="ECO:0000256" key="7">
    <source>
        <dbReference type="PROSITE-ProRule" id="PRU01091"/>
    </source>
</evidence>
<feature type="domain" description="Response regulatory" evidence="8">
    <location>
        <begin position="19"/>
        <end position="133"/>
    </location>
</feature>
<dbReference type="CDD" id="cd00383">
    <property type="entry name" value="trans_reg_C"/>
    <property type="match status" value="1"/>
</dbReference>
<dbReference type="InterPro" id="IPR001789">
    <property type="entry name" value="Sig_transdc_resp-reg_receiver"/>
</dbReference>
<dbReference type="GO" id="GO:0006355">
    <property type="term" value="P:regulation of DNA-templated transcription"/>
    <property type="evidence" value="ECO:0007669"/>
    <property type="project" value="InterPro"/>
</dbReference>
<dbReference type="SUPFAM" id="SSF52172">
    <property type="entry name" value="CheY-like"/>
    <property type="match status" value="1"/>
</dbReference>
<evidence type="ECO:0000256" key="1">
    <source>
        <dbReference type="ARBA" id="ARBA00022553"/>
    </source>
</evidence>
<dbReference type="CDD" id="cd17574">
    <property type="entry name" value="REC_OmpR"/>
    <property type="match status" value="1"/>
</dbReference>
<proteinExistence type="predicted"/>
<dbReference type="SMART" id="SM00862">
    <property type="entry name" value="Trans_reg_C"/>
    <property type="match status" value="1"/>
</dbReference>
<keyword evidence="4 7" id="KW-0238">DNA-binding</keyword>
<dbReference type="InterPro" id="IPR036388">
    <property type="entry name" value="WH-like_DNA-bd_sf"/>
</dbReference>
<keyword evidence="11" id="KW-1185">Reference proteome</keyword>
<name>A0A139WXL7_9CYAN</name>
<accession>A0A139WXL7</accession>
<reference evidence="10 11" key="1">
    <citation type="journal article" date="2013" name="Genome Biol. Evol.">
        <title>Genomes of Stigonematalean cyanobacteria (subsection V) and the evolution of oxygenic photosynthesis from prokaryotes to plastids.</title>
        <authorList>
            <person name="Dagan T."/>
            <person name="Roettger M."/>
            <person name="Stucken K."/>
            <person name="Landan G."/>
            <person name="Koch R."/>
            <person name="Major P."/>
            <person name="Gould S.B."/>
            <person name="Goremykin V.V."/>
            <person name="Rippka R."/>
            <person name="Tandeau de Marsac N."/>
            <person name="Gugger M."/>
            <person name="Lockhart P.J."/>
            <person name="Allen J.F."/>
            <person name="Brune I."/>
            <person name="Maus I."/>
            <person name="Puhler A."/>
            <person name="Martin W.F."/>
        </authorList>
    </citation>
    <scope>NUCLEOTIDE SEQUENCE [LARGE SCALE GENOMIC DNA]</scope>
    <source>
        <strain evidence="10 11">PCC 7110</strain>
    </source>
</reference>
<evidence type="ECO:0000256" key="4">
    <source>
        <dbReference type="ARBA" id="ARBA00023125"/>
    </source>
</evidence>
<comment type="caution">
    <text evidence="10">The sequence shown here is derived from an EMBL/GenBank/DDBJ whole genome shotgun (WGS) entry which is preliminary data.</text>
</comment>
<dbReference type="GO" id="GO:0000976">
    <property type="term" value="F:transcription cis-regulatory region binding"/>
    <property type="evidence" value="ECO:0007669"/>
    <property type="project" value="TreeGrafter"/>
</dbReference>
<dbReference type="STRING" id="128403.WA1_46680"/>
<evidence type="ECO:0000256" key="6">
    <source>
        <dbReference type="PROSITE-ProRule" id="PRU00169"/>
    </source>
</evidence>
<keyword evidence="3" id="KW-0805">Transcription regulation</keyword>
<dbReference type="SUPFAM" id="SSF46894">
    <property type="entry name" value="C-terminal effector domain of the bipartite response regulators"/>
    <property type="match status" value="1"/>
</dbReference>
<dbReference type="PROSITE" id="PS50110">
    <property type="entry name" value="RESPONSE_REGULATORY"/>
    <property type="match status" value="1"/>
</dbReference>
<protein>
    <submittedName>
        <fullName evidence="10">Two-component system response regulator</fullName>
    </submittedName>
</protein>
<dbReference type="Gene3D" id="6.10.250.690">
    <property type="match status" value="1"/>
</dbReference>
<dbReference type="SMART" id="SM00448">
    <property type="entry name" value="REC"/>
    <property type="match status" value="1"/>
</dbReference>
<keyword evidence="1 6" id="KW-0597">Phosphoprotein</keyword>
<dbReference type="FunFam" id="1.10.10.10:FF:000018">
    <property type="entry name" value="DNA-binding response regulator ResD"/>
    <property type="match status" value="1"/>
</dbReference>
<dbReference type="Pfam" id="PF00486">
    <property type="entry name" value="Trans_reg_C"/>
    <property type="match status" value="1"/>
</dbReference>
<feature type="domain" description="OmpR/PhoB-type" evidence="9">
    <location>
        <begin position="142"/>
        <end position="241"/>
    </location>
</feature>
<evidence type="ECO:0000313" key="11">
    <source>
        <dbReference type="Proteomes" id="UP000076925"/>
    </source>
</evidence>
<dbReference type="InterPro" id="IPR001867">
    <property type="entry name" value="OmpR/PhoB-type_DNA-bd"/>
</dbReference>
<dbReference type="EMBL" id="ANNX02000047">
    <property type="protein sequence ID" value="KYC37122.1"/>
    <property type="molecule type" value="Genomic_DNA"/>
</dbReference>
<dbReference type="AlphaFoldDB" id="A0A139WXL7"/>
<gene>
    <name evidence="10" type="ORF">WA1_46680</name>
</gene>
<dbReference type="InterPro" id="IPR011006">
    <property type="entry name" value="CheY-like_superfamily"/>
</dbReference>